<dbReference type="Proteomes" id="UP000274922">
    <property type="component" value="Unassembled WGS sequence"/>
</dbReference>
<gene>
    <name evidence="2" type="ORF">CAUPRSCDRAFT_10336</name>
    <name evidence="3" type="ORF">CXG81DRAFT_18641</name>
</gene>
<reference evidence="4 5" key="1">
    <citation type="journal article" date="2018" name="Nat. Microbiol.">
        <title>Leveraging single-cell genomics to expand the fungal tree of life.</title>
        <authorList>
            <person name="Ahrendt S.R."/>
            <person name="Quandt C.A."/>
            <person name="Ciobanu D."/>
            <person name="Clum A."/>
            <person name="Salamov A."/>
            <person name="Andreopoulos B."/>
            <person name="Cheng J.F."/>
            <person name="Woyke T."/>
            <person name="Pelin A."/>
            <person name="Henrissat B."/>
            <person name="Reynolds N.K."/>
            <person name="Benny G.L."/>
            <person name="Smith M.E."/>
            <person name="James T.Y."/>
            <person name="Grigoriev I.V."/>
        </authorList>
    </citation>
    <scope>NUCLEOTIDE SEQUENCE [LARGE SCALE GENOMIC DNA]</scope>
    <source>
        <strain evidence="4 5">ATCC 52028</strain>
    </source>
</reference>
<keyword evidence="1" id="KW-0732">Signal</keyword>
<evidence type="ECO:0000313" key="3">
    <source>
        <dbReference type="EMBL" id="RKP01590.1"/>
    </source>
</evidence>
<evidence type="ECO:0000313" key="5">
    <source>
        <dbReference type="Proteomes" id="UP000274922"/>
    </source>
</evidence>
<proteinExistence type="predicted"/>
<dbReference type="EMBL" id="ML009124">
    <property type="protein sequence ID" value="RKO98037.1"/>
    <property type="molecule type" value="Genomic_DNA"/>
</dbReference>
<reference evidence="3" key="2">
    <citation type="submission" date="2018-04" db="EMBL/GenBank/DDBJ databases">
        <title>Leveraging single-cell genomics to expand the Fungal Tree of Life.</title>
        <authorList>
            <consortium name="DOE Joint Genome Institute"/>
            <person name="Ahrendt S.R."/>
            <person name="Quandt C.A."/>
            <person name="Ciobanu D."/>
            <person name="Clum A."/>
            <person name="Salamov A."/>
            <person name="Andreopoulos B."/>
            <person name="Cheng J.-F."/>
            <person name="Woyke T."/>
            <person name="Pelin A."/>
            <person name="Henrissat B."/>
            <person name="Benny G.L."/>
            <person name="Smith M.E."/>
            <person name="James T.Y."/>
            <person name="Grigoriev I.V."/>
        </authorList>
    </citation>
    <scope>NUCLEOTIDE SEQUENCE</scope>
    <source>
        <strain evidence="3">ATCC 52028</strain>
    </source>
</reference>
<sequence>MAKPSMLSIVLATILYLACSAPPVSAGPLKYWKREDAKAASLYALFDDTHKFNTVNMLNDMKATWPRTPASGVSPQFKTANPWKTVKAGTADKNECPYHDCTTDPLQRVDLTAESTSLHPLNTLKLCVCDKDTITSVDKSFQSIAWRSAVEHVNNLPYVLRKSIRSLTVLQAKESKTPAAQGGHLVISSDVATMKLQIFEAAVDLLNIERKLHTQAKFKDALKSDTCVAVLSKTDQDSIAFRYAFALYLDRFASRALKTTDDSNRATAFNSANLGCMFWQIRAIAILLGESNDLPGPETLYPLRLPTSQKNQWIQPVVKTMPCISFYSRIQRGVDDTNQCANRQFGTLYYISLKKDQRSTIGNYDAEGRIKDTCSKNVIDSINIAPEVFNMGSYDTNNVRLVYESKNGDFRSEVDVLSLYPATACGVVKIASAADPRVATTAT</sequence>
<keyword evidence="5" id="KW-1185">Reference proteome</keyword>
<organism evidence="2 4">
    <name type="scientific">Caulochytrium protostelioides</name>
    <dbReference type="NCBI Taxonomy" id="1555241"/>
    <lineage>
        <taxon>Eukaryota</taxon>
        <taxon>Fungi</taxon>
        <taxon>Fungi incertae sedis</taxon>
        <taxon>Chytridiomycota</taxon>
        <taxon>Chytridiomycota incertae sedis</taxon>
        <taxon>Chytridiomycetes</taxon>
        <taxon>Caulochytriales</taxon>
        <taxon>Caulochytriaceae</taxon>
        <taxon>Caulochytrium</taxon>
    </lineage>
</organism>
<feature type="signal peptide" evidence="1">
    <location>
        <begin position="1"/>
        <end position="26"/>
    </location>
</feature>
<feature type="chain" id="PRO_5036125103" evidence="1">
    <location>
        <begin position="27"/>
        <end position="443"/>
    </location>
</feature>
<dbReference type="EMBL" id="ML014167">
    <property type="protein sequence ID" value="RKP01590.1"/>
    <property type="molecule type" value="Genomic_DNA"/>
</dbReference>
<name>A0A4V1ITS1_9FUNG</name>
<evidence type="ECO:0000313" key="4">
    <source>
        <dbReference type="Proteomes" id="UP000268535"/>
    </source>
</evidence>
<evidence type="ECO:0000256" key="1">
    <source>
        <dbReference type="SAM" id="SignalP"/>
    </source>
</evidence>
<reference evidence="2" key="3">
    <citation type="submission" date="2018-08" db="EMBL/GenBank/DDBJ databases">
        <title>Leveraging single-cell genomics to expand the Fungal Tree of Life.</title>
        <authorList>
            <consortium name="DOE Joint Genome Institute"/>
            <person name="Ahrendt S.R."/>
            <person name="Quandt C.A."/>
            <person name="Ciobanu D."/>
            <person name="Clum A."/>
            <person name="Salamov A."/>
            <person name="Andreopoulos B."/>
            <person name="Cheng J.-F."/>
            <person name="Woyke T."/>
            <person name="Pelin A."/>
            <person name="Henrissat B."/>
            <person name="Reynolds N."/>
            <person name="Benny G.L."/>
            <person name="Smith M.E."/>
            <person name="James T.Y."/>
            <person name="Grigoriev I.V."/>
        </authorList>
    </citation>
    <scope>NUCLEOTIDE SEQUENCE</scope>
    <source>
        <strain evidence="2">ATCC 52028</strain>
    </source>
</reference>
<evidence type="ECO:0000313" key="2">
    <source>
        <dbReference type="EMBL" id="RKO98037.1"/>
    </source>
</evidence>
<accession>A0A4V1ITS1</accession>
<protein>
    <submittedName>
        <fullName evidence="2">Uncharacterized protein</fullName>
    </submittedName>
</protein>
<dbReference type="Proteomes" id="UP000268535">
    <property type="component" value="Unassembled WGS sequence"/>
</dbReference>
<dbReference type="AlphaFoldDB" id="A0A4V1ITS1"/>